<evidence type="ECO:0000256" key="4">
    <source>
        <dbReference type="RuleBase" id="RU361235"/>
    </source>
</evidence>
<organism evidence="6 7">
    <name type="scientific">Acrobeloides nanus</name>
    <dbReference type="NCBI Taxonomy" id="290746"/>
    <lineage>
        <taxon>Eukaryota</taxon>
        <taxon>Metazoa</taxon>
        <taxon>Ecdysozoa</taxon>
        <taxon>Nematoda</taxon>
        <taxon>Chromadorea</taxon>
        <taxon>Rhabditida</taxon>
        <taxon>Tylenchina</taxon>
        <taxon>Cephalobomorpha</taxon>
        <taxon>Cephaloboidea</taxon>
        <taxon>Cephalobidae</taxon>
        <taxon>Acrobeloides</taxon>
    </lineage>
</organism>
<dbReference type="WBParaSite" id="ACRNAN_scaffold13326.g29495.t1">
    <property type="protein sequence ID" value="ACRNAN_scaffold13326.g29495.t1"/>
    <property type="gene ID" value="ACRNAN_scaffold13326.g29495"/>
</dbReference>
<protein>
    <recommendedName>
        <fullName evidence="4">Carboxylic ester hydrolase</fullName>
        <ecNumber evidence="4">3.1.1.-</ecNumber>
    </recommendedName>
</protein>
<sequence length="285" mass="31968">MVWIHGGGLQGGNGGFGPNGIVRNLISRGVVLASIQYRLGFLGFFTTFTDDFPPNLGLLDQVEALKFIQEEISNFGGDPNKITIFGQSAGSASVSLHTYSPLSQNLFQQSIQESGAMLTCYEDAVGPTNRLIEFAKHACGFSVSQWNTFHYEPLKNCLTNISINDGLKAQGESYTGNEVCWNMVQDDNFFPGVPADLYKKRINKPVMIGTMKDEWAFTELIYDLKPNYTQLTTYTRQWVENHLKNLFPTYFQNKSLEVLAALENIYLANQTADDDHLAWLQFMVD</sequence>
<dbReference type="SUPFAM" id="SSF53474">
    <property type="entry name" value="alpha/beta-Hydrolases"/>
    <property type="match status" value="1"/>
</dbReference>
<dbReference type="Gene3D" id="3.40.50.1820">
    <property type="entry name" value="alpha/beta hydrolase"/>
    <property type="match status" value="1"/>
</dbReference>
<evidence type="ECO:0000256" key="1">
    <source>
        <dbReference type="ARBA" id="ARBA00005964"/>
    </source>
</evidence>
<feature type="domain" description="Carboxylesterase type B" evidence="5">
    <location>
        <begin position="1"/>
        <end position="274"/>
    </location>
</feature>
<comment type="similarity">
    <text evidence="1 4">Belongs to the type-B carboxylesterase/lipase family.</text>
</comment>
<dbReference type="EC" id="3.1.1.-" evidence="4"/>
<accession>A0A914CQC3</accession>
<dbReference type="PROSITE" id="PS00122">
    <property type="entry name" value="CARBOXYLESTERASE_B_1"/>
    <property type="match status" value="1"/>
</dbReference>
<dbReference type="InterPro" id="IPR002018">
    <property type="entry name" value="CarbesteraseB"/>
</dbReference>
<dbReference type="InterPro" id="IPR050309">
    <property type="entry name" value="Type-B_Carboxylest/Lipase"/>
</dbReference>
<name>A0A914CQC3_9BILA</name>
<dbReference type="Proteomes" id="UP000887540">
    <property type="component" value="Unplaced"/>
</dbReference>
<keyword evidence="2" id="KW-0719">Serine esterase</keyword>
<dbReference type="GO" id="GO:0052689">
    <property type="term" value="F:carboxylic ester hydrolase activity"/>
    <property type="evidence" value="ECO:0007669"/>
    <property type="project" value="UniProtKB-KW"/>
</dbReference>
<evidence type="ECO:0000256" key="3">
    <source>
        <dbReference type="ARBA" id="ARBA00022801"/>
    </source>
</evidence>
<evidence type="ECO:0000313" key="7">
    <source>
        <dbReference type="WBParaSite" id="ACRNAN_scaffold13326.g29495.t1"/>
    </source>
</evidence>
<dbReference type="Pfam" id="PF00135">
    <property type="entry name" value="COesterase"/>
    <property type="match status" value="1"/>
</dbReference>
<dbReference type="PANTHER" id="PTHR11559">
    <property type="entry name" value="CARBOXYLESTERASE"/>
    <property type="match status" value="1"/>
</dbReference>
<keyword evidence="6" id="KW-1185">Reference proteome</keyword>
<dbReference type="AlphaFoldDB" id="A0A914CQC3"/>
<dbReference type="InterPro" id="IPR029058">
    <property type="entry name" value="AB_hydrolase_fold"/>
</dbReference>
<reference evidence="7" key="1">
    <citation type="submission" date="2022-11" db="UniProtKB">
        <authorList>
            <consortium name="WormBaseParasite"/>
        </authorList>
    </citation>
    <scope>IDENTIFICATION</scope>
</reference>
<evidence type="ECO:0000313" key="6">
    <source>
        <dbReference type="Proteomes" id="UP000887540"/>
    </source>
</evidence>
<dbReference type="InterPro" id="IPR019826">
    <property type="entry name" value="Carboxylesterase_B_AS"/>
</dbReference>
<evidence type="ECO:0000259" key="5">
    <source>
        <dbReference type="Pfam" id="PF00135"/>
    </source>
</evidence>
<proteinExistence type="inferred from homology"/>
<evidence type="ECO:0000256" key="2">
    <source>
        <dbReference type="ARBA" id="ARBA00022487"/>
    </source>
</evidence>
<keyword evidence="3 4" id="KW-0378">Hydrolase</keyword>